<dbReference type="GO" id="GO:0005737">
    <property type="term" value="C:cytoplasm"/>
    <property type="evidence" value="ECO:0007669"/>
    <property type="project" value="TreeGrafter"/>
</dbReference>
<accession>A0A8G2CIT4</accession>
<dbReference type="PANTHER" id="PTHR16305:SF28">
    <property type="entry name" value="GUANYLATE CYCLASE DOMAIN-CONTAINING PROTEIN"/>
    <property type="match status" value="1"/>
</dbReference>
<name>A0A8G2CIT4_ACIRU</name>
<dbReference type="InterPro" id="IPR029787">
    <property type="entry name" value="Nucleotide_cyclase"/>
</dbReference>
<dbReference type="Proteomes" id="UP000186308">
    <property type="component" value="Unassembled WGS sequence"/>
</dbReference>
<dbReference type="Pfam" id="PF13191">
    <property type="entry name" value="AAA_16"/>
    <property type="match status" value="1"/>
</dbReference>
<dbReference type="InterPro" id="IPR027417">
    <property type="entry name" value="P-loop_NTPase"/>
</dbReference>
<dbReference type="SUPFAM" id="SSF47769">
    <property type="entry name" value="SAM/Pointed domain"/>
    <property type="match status" value="1"/>
</dbReference>
<feature type="domain" description="SAM" evidence="3">
    <location>
        <begin position="1"/>
        <end position="63"/>
    </location>
</feature>
<dbReference type="InterPro" id="IPR013761">
    <property type="entry name" value="SAM/pointed_sf"/>
</dbReference>
<dbReference type="PROSITE" id="PS50105">
    <property type="entry name" value="SAM_DOMAIN"/>
    <property type="match status" value="1"/>
</dbReference>
<dbReference type="SMART" id="SM00044">
    <property type="entry name" value="CYCc"/>
    <property type="match status" value="1"/>
</dbReference>
<sequence length="1085" mass="116231">MQIDDITNWLEGLGLGAFAPAFLEQGIDGDTLADLSEADLAALGLPMGPRKKLLRAINALHGAAKLPGVTAERRNLTLLFCDMVGSTTLATRLDPEELRLILHRYMDACTEAIDQLGGYIASYHGDGLMAFFGYPEAREDAAERAVRAGLRLVEAVGQVAGLPGFPLQARIGIATGLAVVSNAADRENGVVGQLPALAVRLQSAAPPGGIVISQTTGDLLGGLFTLEPLGALELKGFDQPQPAWRVIAAAASESRFAAAHRSRRAPMLGRTAELATLLDRWDRASAGNGQVVLLSGEPGLGKSRIIAALREALAAAPYELEPHDLIILQCASYSQSSALRPVIDWVERRAGFTAEATQASRQARLDEFLCLSGVARSVIADLLGLADGADVITDQTARRERTLAALVDLLVTGAPRPRLLVFEDAHWSDTLTLELLARIVARVPGLPVLVLVSARPELALPWAAAGHPAVATLALDRLEPSAAAAIIERLGAGTLPPEIRDRIAERAGGVPLFVEELTRSVLEGDTATMTVPATLQDTLMARLDRLGAAKAIAQTGAVLGRKFPYNWLAACAGVADTQLTRGLDELIRSGLVTGRGAPPDAVFSFRHALIQDAAYHSILRTERMRLHGNIAAVLEQKFPRIAEDQPELVAHHYTEASAVEPALRWWQRATIRAIGQAAWVEAVQHLRAALRLLLTLPPGRARDDREIALRKLMMKPLVSIGGYTTEEAGANLEHLSQLLEHAAPGRDGVVLLYSESARLLMSAELDRAEALARRALQMAQRTDIPNLQFLPQRVIGYCALLQGHLPQADYWFTTSAREYDATINRDIRPDSPLDPYASMMAQDVLLLIQQGRLDAATARGDAAVAEAAALQLPTTQAYVLSHLAIASLLLDDIAAARRVATALNAAVERGLWLKPHADYLNAWLAAKSGDLSGAIAQMAVGSALAEKIQSKIWSPFYRVVEAAIMFDHGKTDIALAKLDECNTVIARSGQAYALAGVHHLRGRILRATGDAGAKAELQAALRIARQQTARFYELRAALSLAAGADPDTITSLLLPVVTAFTPGSDHADLRRARALLEQATAQKPH</sequence>
<dbReference type="RefSeq" id="WP_029310403.1">
    <property type="nucleotide sequence ID" value="NZ_FTNE01000004.1"/>
</dbReference>
<dbReference type="Gene3D" id="3.30.70.1230">
    <property type="entry name" value="Nucleotide cyclase"/>
    <property type="match status" value="1"/>
</dbReference>
<reference evidence="5 6" key="1">
    <citation type="submission" date="2017-01" db="EMBL/GenBank/DDBJ databases">
        <authorList>
            <person name="Varghese N."/>
            <person name="Submissions S."/>
        </authorList>
    </citation>
    <scope>NUCLEOTIDE SEQUENCE [LARGE SCALE GENOMIC DNA]</scope>
    <source>
        <strain evidence="5 6">ATCC 35905</strain>
    </source>
</reference>
<dbReference type="SUPFAM" id="SSF52540">
    <property type="entry name" value="P-loop containing nucleoside triphosphate hydrolases"/>
    <property type="match status" value="1"/>
</dbReference>
<dbReference type="EMBL" id="FTNE01000004">
    <property type="protein sequence ID" value="SIQ36702.1"/>
    <property type="molecule type" value="Genomic_DNA"/>
</dbReference>
<dbReference type="PROSITE" id="PS50125">
    <property type="entry name" value="GUANYLATE_CYCLASE_2"/>
    <property type="match status" value="1"/>
</dbReference>
<dbReference type="PANTHER" id="PTHR16305">
    <property type="entry name" value="TESTICULAR SOLUBLE ADENYLYL CYCLASE"/>
    <property type="match status" value="1"/>
</dbReference>
<dbReference type="GO" id="GO:0009190">
    <property type="term" value="P:cyclic nucleotide biosynthetic process"/>
    <property type="evidence" value="ECO:0007669"/>
    <property type="project" value="InterPro"/>
</dbReference>
<dbReference type="CDD" id="cd09487">
    <property type="entry name" value="SAM_superfamily"/>
    <property type="match status" value="1"/>
</dbReference>
<proteinExistence type="predicted"/>
<dbReference type="GO" id="GO:0005524">
    <property type="term" value="F:ATP binding"/>
    <property type="evidence" value="ECO:0007669"/>
    <property type="project" value="UniProtKB-KW"/>
</dbReference>
<protein>
    <submittedName>
        <fullName evidence="5">SAM domain (Sterile alpha motif)</fullName>
    </submittedName>
</protein>
<dbReference type="GO" id="GO:0035556">
    <property type="term" value="P:intracellular signal transduction"/>
    <property type="evidence" value="ECO:0007669"/>
    <property type="project" value="InterPro"/>
</dbReference>
<dbReference type="AlphaFoldDB" id="A0A8G2CIT4"/>
<dbReference type="Gene3D" id="3.40.50.300">
    <property type="entry name" value="P-loop containing nucleotide triphosphate hydrolases"/>
    <property type="match status" value="1"/>
</dbReference>
<gene>
    <name evidence="5" type="ORF">SAMN05421828_1046</name>
</gene>
<evidence type="ECO:0000256" key="2">
    <source>
        <dbReference type="ARBA" id="ARBA00022840"/>
    </source>
</evidence>
<dbReference type="Gene3D" id="1.10.150.50">
    <property type="entry name" value="Transcription Factor, Ets-1"/>
    <property type="match status" value="1"/>
</dbReference>
<evidence type="ECO:0000259" key="3">
    <source>
        <dbReference type="PROSITE" id="PS50105"/>
    </source>
</evidence>
<dbReference type="InterPro" id="IPR001660">
    <property type="entry name" value="SAM"/>
</dbReference>
<dbReference type="CDD" id="cd07302">
    <property type="entry name" value="CHD"/>
    <property type="match status" value="1"/>
</dbReference>
<comment type="caution">
    <text evidence="5">The sequence shown here is derived from an EMBL/GenBank/DDBJ whole genome shotgun (WGS) entry which is preliminary data.</text>
</comment>
<keyword evidence="2" id="KW-0067">ATP-binding</keyword>
<evidence type="ECO:0000259" key="4">
    <source>
        <dbReference type="PROSITE" id="PS50125"/>
    </source>
</evidence>
<organism evidence="5 6">
    <name type="scientific">Acidiphilium rubrum</name>
    <dbReference type="NCBI Taxonomy" id="526"/>
    <lineage>
        <taxon>Bacteria</taxon>
        <taxon>Pseudomonadati</taxon>
        <taxon>Pseudomonadota</taxon>
        <taxon>Alphaproteobacteria</taxon>
        <taxon>Acetobacterales</taxon>
        <taxon>Acidocellaceae</taxon>
        <taxon>Acidiphilium</taxon>
    </lineage>
</organism>
<evidence type="ECO:0000313" key="5">
    <source>
        <dbReference type="EMBL" id="SIQ36702.1"/>
    </source>
</evidence>
<evidence type="ECO:0000256" key="1">
    <source>
        <dbReference type="ARBA" id="ARBA00022741"/>
    </source>
</evidence>
<dbReference type="OrthoDB" id="9785312at2"/>
<dbReference type="Pfam" id="PF00211">
    <property type="entry name" value="Guanylate_cyc"/>
    <property type="match status" value="1"/>
</dbReference>
<keyword evidence="6" id="KW-1185">Reference proteome</keyword>
<dbReference type="SUPFAM" id="SSF55073">
    <property type="entry name" value="Nucleotide cyclase"/>
    <property type="match status" value="1"/>
</dbReference>
<evidence type="ECO:0000313" key="6">
    <source>
        <dbReference type="Proteomes" id="UP000186308"/>
    </source>
</evidence>
<dbReference type="Pfam" id="PF07647">
    <property type="entry name" value="SAM_2"/>
    <property type="match status" value="1"/>
</dbReference>
<dbReference type="SMART" id="SM00454">
    <property type="entry name" value="SAM"/>
    <property type="match status" value="1"/>
</dbReference>
<feature type="domain" description="Guanylate cyclase" evidence="4">
    <location>
        <begin position="77"/>
        <end position="202"/>
    </location>
</feature>
<keyword evidence="1" id="KW-0547">Nucleotide-binding</keyword>
<dbReference type="InterPro" id="IPR041664">
    <property type="entry name" value="AAA_16"/>
</dbReference>
<dbReference type="GO" id="GO:0004016">
    <property type="term" value="F:adenylate cyclase activity"/>
    <property type="evidence" value="ECO:0007669"/>
    <property type="project" value="TreeGrafter"/>
</dbReference>
<dbReference type="InterPro" id="IPR001054">
    <property type="entry name" value="A/G_cyclase"/>
</dbReference>